<accession>A0A5J4SRQ5</accession>
<dbReference type="GO" id="GO:0004197">
    <property type="term" value="F:cysteine-type endopeptidase activity"/>
    <property type="evidence" value="ECO:0007669"/>
    <property type="project" value="UniProtKB-EC"/>
</dbReference>
<proteinExistence type="predicted"/>
<evidence type="ECO:0000313" key="2">
    <source>
        <dbReference type="EMBL" id="KAA6348864.1"/>
    </source>
</evidence>
<dbReference type="Gene3D" id="3.40.50.11970">
    <property type="match status" value="1"/>
</dbReference>
<comment type="caution">
    <text evidence="2">The sequence shown here is derived from an EMBL/GenBank/DDBJ whole genome shotgun (WGS) entry which is preliminary data.</text>
</comment>
<feature type="transmembrane region" description="Helical" evidence="1">
    <location>
        <begin position="12"/>
        <end position="30"/>
    </location>
</feature>
<keyword evidence="1" id="KW-0472">Membrane</keyword>
<gene>
    <name evidence="2" type="ORF">EZS27_003664</name>
</gene>
<keyword evidence="2" id="KW-0378">Hydrolase</keyword>
<dbReference type="EC" id="3.4.22.8" evidence="2"/>
<protein>
    <submittedName>
        <fullName evidence="2">Clostripain</fullName>
        <ecNumber evidence="2">3.4.22.8</ecNumber>
    </submittedName>
</protein>
<dbReference type="AlphaFoldDB" id="A0A5J4SRQ5"/>
<evidence type="ECO:0000256" key="1">
    <source>
        <dbReference type="SAM" id="Phobius"/>
    </source>
</evidence>
<keyword evidence="1" id="KW-0812">Transmembrane</keyword>
<dbReference type="InterPro" id="IPR005077">
    <property type="entry name" value="Peptidase_C11"/>
</dbReference>
<organism evidence="2">
    <name type="scientific">termite gut metagenome</name>
    <dbReference type="NCBI Taxonomy" id="433724"/>
    <lineage>
        <taxon>unclassified sequences</taxon>
        <taxon>metagenomes</taxon>
        <taxon>organismal metagenomes</taxon>
    </lineage>
</organism>
<sequence length="380" mass="43848">MKQYFILISLKSLRSVINILFFITVIFTYASCNEDEDIIIEDTIDRTVIIYMAADNNLSDDALDNINQIKKSISNPKFNVIIFVDGVFETPSILKIEKNRSIIVKNYPEFNSADAKELNKVLLDIISMYPSKNYGLVLWSHGISWLPSGASLRSFGNDNHRQMNISDLASFLPIKFDYILFDACLMGSVEVAYELKDKADYIIASSTEILSSGFPYPEVINELSQLSPNMNKIAQNYFDYYNALQGAYRSATISVIETQHLPELAYQFKILLEENTVDLTTFNRTSVQRLDVYEEQYTFDLADFINKAFPDADKTAFLAQLNKTVWYKNNTSQFIQLYDINTYCGLSCYIPIFKRTDLNEYYKQLSWYKAGGYDKLFRKF</sequence>
<dbReference type="Pfam" id="PF03415">
    <property type="entry name" value="Peptidase_C11"/>
    <property type="match status" value="1"/>
</dbReference>
<dbReference type="PANTHER" id="PTHR37835:SF1">
    <property type="entry name" value="ALPHA-CLOSTRIPAIN"/>
    <property type="match status" value="1"/>
</dbReference>
<dbReference type="PANTHER" id="PTHR37835">
    <property type="entry name" value="ALPHA-CLOSTRIPAIN"/>
    <property type="match status" value="1"/>
</dbReference>
<name>A0A5J4SRQ5_9ZZZZ</name>
<reference evidence="2" key="1">
    <citation type="submission" date="2019-03" db="EMBL/GenBank/DDBJ databases">
        <title>Single cell metagenomics reveals metabolic interactions within the superorganism composed of flagellate Streblomastix strix and complex community of Bacteroidetes bacteria on its surface.</title>
        <authorList>
            <person name="Treitli S.C."/>
            <person name="Kolisko M."/>
            <person name="Husnik F."/>
            <person name="Keeling P."/>
            <person name="Hampl V."/>
        </authorList>
    </citation>
    <scope>NUCLEOTIDE SEQUENCE</scope>
    <source>
        <strain evidence="2">STM</strain>
    </source>
</reference>
<dbReference type="EMBL" id="SNRY01000058">
    <property type="protein sequence ID" value="KAA6348864.1"/>
    <property type="molecule type" value="Genomic_DNA"/>
</dbReference>
<keyword evidence="1" id="KW-1133">Transmembrane helix</keyword>